<dbReference type="InterPro" id="IPR052164">
    <property type="entry name" value="Anthracycline_SecMetBiosynth"/>
</dbReference>
<evidence type="ECO:0000313" key="1">
    <source>
        <dbReference type="EnsemblPlants" id="Zm00001eb376250_P001"/>
    </source>
</evidence>
<dbReference type="EnsemblPlants" id="Zm00001eb376250_T001">
    <property type="protein sequence ID" value="Zm00001eb376250_P001"/>
    <property type="gene ID" value="Zm00001eb376250"/>
</dbReference>
<reference evidence="1" key="2">
    <citation type="submission" date="2019-07" db="EMBL/GenBank/DDBJ databases">
        <authorList>
            <person name="Seetharam A."/>
            <person name="Woodhouse M."/>
            <person name="Cannon E."/>
        </authorList>
    </citation>
    <scope>NUCLEOTIDE SEQUENCE [LARGE SCALE GENOMIC DNA]</scope>
    <source>
        <strain evidence="1">cv. B73</strain>
    </source>
</reference>
<dbReference type="PANTHER" id="PTHR33993:SF14">
    <property type="entry name" value="GB|AAF24581.1"/>
    <property type="match status" value="1"/>
</dbReference>
<dbReference type="InParanoid" id="A0A804R3U1"/>
<dbReference type="InterPro" id="IPR029068">
    <property type="entry name" value="Glyas_Bleomycin-R_OHBP_Dase"/>
</dbReference>
<organism evidence="1 2">
    <name type="scientific">Zea mays</name>
    <name type="common">Maize</name>
    <dbReference type="NCBI Taxonomy" id="4577"/>
    <lineage>
        <taxon>Eukaryota</taxon>
        <taxon>Viridiplantae</taxon>
        <taxon>Streptophyta</taxon>
        <taxon>Embryophyta</taxon>
        <taxon>Tracheophyta</taxon>
        <taxon>Spermatophyta</taxon>
        <taxon>Magnoliopsida</taxon>
        <taxon>Liliopsida</taxon>
        <taxon>Poales</taxon>
        <taxon>Poaceae</taxon>
        <taxon>PACMAD clade</taxon>
        <taxon>Panicoideae</taxon>
        <taxon>Andropogonodae</taxon>
        <taxon>Andropogoneae</taxon>
        <taxon>Tripsacinae</taxon>
        <taxon>Zea</taxon>
    </lineage>
</organism>
<dbReference type="SUPFAM" id="SSF54593">
    <property type="entry name" value="Glyoxalase/Bleomycin resistance protein/Dihydroxybiphenyl dioxygenase"/>
    <property type="match status" value="1"/>
</dbReference>
<dbReference type="Gramene" id="Zm00001eb376250_T001">
    <property type="protein sequence ID" value="Zm00001eb376250_P001"/>
    <property type="gene ID" value="Zm00001eb376250"/>
</dbReference>
<accession>A0A804R3U1</accession>
<keyword evidence="2" id="KW-1185">Reference proteome</keyword>
<proteinExistence type="predicted"/>
<dbReference type="AlphaFoldDB" id="A0A804R3U1"/>
<protein>
    <recommendedName>
        <fullName evidence="3">Lactoylglutathione lyase / glyoxalase I family protein</fullName>
    </recommendedName>
</protein>
<reference evidence="2" key="1">
    <citation type="journal article" date="2009" name="Science">
        <title>The B73 maize genome: complexity, diversity, and dynamics.</title>
        <authorList>
            <person name="Schnable P.S."/>
            <person name="Ware D."/>
            <person name="Fulton R.S."/>
            <person name="Stein J.C."/>
            <person name="Wei F."/>
            <person name="Pasternak S."/>
            <person name="Liang C."/>
            <person name="Zhang J."/>
            <person name="Fulton L."/>
            <person name="Graves T.A."/>
            <person name="Minx P."/>
            <person name="Reily A.D."/>
            <person name="Courtney L."/>
            <person name="Kruchowski S.S."/>
            <person name="Tomlinson C."/>
            <person name="Strong C."/>
            <person name="Delehaunty K."/>
            <person name="Fronick C."/>
            <person name="Courtney B."/>
            <person name="Rock S.M."/>
            <person name="Belter E."/>
            <person name="Du F."/>
            <person name="Kim K."/>
            <person name="Abbott R.M."/>
            <person name="Cotton M."/>
            <person name="Levy A."/>
            <person name="Marchetto P."/>
            <person name="Ochoa K."/>
            <person name="Jackson S.M."/>
            <person name="Gillam B."/>
            <person name="Chen W."/>
            <person name="Yan L."/>
            <person name="Higginbotham J."/>
            <person name="Cardenas M."/>
            <person name="Waligorski J."/>
            <person name="Applebaum E."/>
            <person name="Phelps L."/>
            <person name="Falcone J."/>
            <person name="Kanchi K."/>
            <person name="Thane T."/>
            <person name="Scimone A."/>
            <person name="Thane N."/>
            <person name="Henke J."/>
            <person name="Wang T."/>
            <person name="Ruppert J."/>
            <person name="Shah N."/>
            <person name="Rotter K."/>
            <person name="Hodges J."/>
            <person name="Ingenthron E."/>
            <person name="Cordes M."/>
            <person name="Kohlberg S."/>
            <person name="Sgro J."/>
            <person name="Delgado B."/>
            <person name="Mead K."/>
            <person name="Chinwalla A."/>
            <person name="Leonard S."/>
            <person name="Crouse K."/>
            <person name="Collura K."/>
            <person name="Kudrna D."/>
            <person name="Currie J."/>
            <person name="He R."/>
            <person name="Angelova A."/>
            <person name="Rajasekar S."/>
            <person name="Mueller T."/>
            <person name="Lomeli R."/>
            <person name="Scara G."/>
            <person name="Ko A."/>
            <person name="Delaney K."/>
            <person name="Wissotski M."/>
            <person name="Lopez G."/>
            <person name="Campos D."/>
            <person name="Braidotti M."/>
            <person name="Ashley E."/>
            <person name="Golser W."/>
            <person name="Kim H."/>
            <person name="Lee S."/>
            <person name="Lin J."/>
            <person name="Dujmic Z."/>
            <person name="Kim W."/>
            <person name="Talag J."/>
            <person name="Zuccolo A."/>
            <person name="Fan C."/>
            <person name="Sebastian A."/>
            <person name="Kramer M."/>
            <person name="Spiegel L."/>
            <person name="Nascimento L."/>
            <person name="Zutavern T."/>
            <person name="Miller B."/>
            <person name="Ambroise C."/>
            <person name="Muller S."/>
            <person name="Spooner W."/>
            <person name="Narechania A."/>
            <person name="Ren L."/>
            <person name="Wei S."/>
            <person name="Kumari S."/>
            <person name="Faga B."/>
            <person name="Levy M.J."/>
            <person name="McMahan L."/>
            <person name="Van Buren P."/>
            <person name="Vaughn M.W."/>
            <person name="Ying K."/>
            <person name="Yeh C.-T."/>
            <person name="Emrich S.J."/>
            <person name="Jia Y."/>
            <person name="Kalyanaraman A."/>
            <person name="Hsia A.-P."/>
            <person name="Barbazuk W.B."/>
            <person name="Baucom R.S."/>
            <person name="Brutnell T.P."/>
            <person name="Carpita N.C."/>
            <person name="Chaparro C."/>
            <person name="Chia J.-M."/>
            <person name="Deragon J.-M."/>
            <person name="Estill J.C."/>
            <person name="Fu Y."/>
            <person name="Jeddeloh J.A."/>
            <person name="Han Y."/>
            <person name="Lee H."/>
            <person name="Li P."/>
            <person name="Lisch D.R."/>
            <person name="Liu S."/>
            <person name="Liu Z."/>
            <person name="Nagel D.H."/>
            <person name="McCann M.C."/>
            <person name="SanMiguel P."/>
            <person name="Myers A.M."/>
            <person name="Nettleton D."/>
            <person name="Nguyen J."/>
            <person name="Penning B.W."/>
            <person name="Ponnala L."/>
            <person name="Schneider K.L."/>
            <person name="Schwartz D.C."/>
            <person name="Sharma A."/>
            <person name="Soderlund C."/>
            <person name="Springer N.M."/>
            <person name="Sun Q."/>
            <person name="Wang H."/>
            <person name="Waterman M."/>
            <person name="Westerman R."/>
            <person name="Wolfgruber T.K."/>
            <person name="Yang L."/>
            <person name="Yu Y."/>
            <person name="Zhang L."/>
            <person name="Zhou S."/>
            <person name="Zhu Q."/>
            <person name="Bennetzen J.L."/>
            <person name="Dawe R.K."/>
            <person name="Jiang J."/>
            <person name="Jiang N."/>
            <person name="Presting G.G."/>
            <person name="Wessler S.R."/>
            <person name="Aluru S."/>
            <person name="Martienssen R.A."/>
            <person name="Clifton S.W."/>
            <person name="McCombie W.R."/>
            <person name="Wing R.A."/>
            <person name="Wilson R.K."/>
        </authorList>
    </citation>
    <scope>NUCLEOTIDE SEQUENCE [LARGE SCALE GENOMIC DNA]</scope>
    <source>
        <strain evidence="2">cv. B73</strain>
    </source>
</reference>
<dbReference type="PANTHER" id="PTHR33993">
    <property type="entry name" value="GLYOXALASE-RELATED"/>
    <property type="match status" value="1"/>
</dbReference>
<evidence type="ECO:0008006" key="3">
    <source>
        <dbReference type="Google" id="ProtNLM"/>
    </source>
</evidence>
<name>A0A804R3U1_MAIZE</name>
<reference evidence="1" key="3">
    <citation type="submission" date="2021-05" db="UniProtKB">
        <authorList>
            <consortium name="EnsemblPlants"/>
        </authorList>
    </citation>
    <scope>IDENTIFICATION</scope>
    <source>
        <strain evidence="1">cv. B73</strain>
    </source>
</reference>
<dbReference type="Proteomes" id="UP000007305">
    <property type="component" value="Chromosome 9"/>
</dbReference>
<sequence length="160" mass="17446">MDRGGVGSKRRLHRPEPGRAVHWLDRRRSRVAEATSRADVLGGQLAEASGWPAELSARAGFLEKTLAAIARARCRRRPPEWRSSDRVAVRGSVGLCQSNLASQRVYSSMLSFTVPDINSAVSKLMALGAELDGPIKYEIHGKVAALRCIDGHMLGLYEPA</sequence>
<dbReference type="Gene3D" id="3.10.180.10">
    <property type="entry name" value="2,3-Dihydroxybiphenyl 1,2-Dioxygenase, domain 1"/>
    <property type="match status" value="1"/>
</dbReference>
<evidence type="ECO:0000313" key="2">
    <source>
        <dbReference type="Proteomes" id="UP000007305"/>
    </source>
</evidence>